<accession>A0A1V8YAF8</accession>
<evidence type="ECO:0008006" key="4">
    <source>
        <dbReference type="Google" id="ProtNLM"/>
    </source>
</evidence>
<keyword evidence="1" id="KW-0732">Signal</keyword>
<dbReference type="SUPFAM" id="SSF49785">
    <property type="entry name" value="Galactose-binding domain-like"/>
    <property type="match status" value="1"/>
</dbReference>
<dbReference type="RefSeq" id="WP_081184275.1">
    <property type="nucleotide sequence ID" value="NZ_MJEA01000010.1"/>
</dbReference>
<evidence type="ECO:0000256" key="1">
    <source>
        <dbReference type="SAM" id="SignalP"/>
    </source>
</evidence>
<evidence type="ECO:0000313" key="2">
    <source>
        <dbReference type="EMBL" id="OQO69575.1"/>
    </source>
</evidence>
<name>A0A1V8YAF8_9ENTE</name>
<feature type="signal peptide" evidence="1">
    <location>
        <begin position="1"/>
        <end position="27"/>
    </location>
</feature>
<dbReference type="OrthoDB" id="2194268at2"/>
<dbReference type="EMBL" id="MJEA01000010">
    <property type="protein sequence ID" value="OQO69575.1"/>
    <property type="molecule type" value="Genomic_DNA"/>
</dbReference>
<organism evidence="2 3">
    <name type="scientific">Enterococcus villorum</name>
    <dbReference type="NCBI Taxonomy" id="112904"/>
    <lineage>
        <taxon>Bacteria</taxon>
        <taxon>Bacillati</taxon>
        <taxon>Bacillota</taxon>
        <taxon>Bacilli</taxon>
        <taxon>Lactobacillales</taxon>
        <taxon>Enterococcaceae</taxon>
        <taxon>Enterococcus</taxon>
    </lineage>
</organism>
<proteinExistence type="predicted"/>
<dbReference type="Proteomes" id="UP000192477">
    <property type="component" value="Unassembled WGS sequence"/>
</dbReference>
<protein>
    <recommendedName>
        <fullName evidence="4">CBM-cenC domain-containing protein</fullName>
    </recommendedName>
</protein>
<comment type="caution">
    <text evidence="2">The sequence shown here is derived from an EMBL/GenBank/DDBJ whole genome shotgun (WGS) entry which is preliminary data.</text>
</comment>
<evidence type="ECO:0000313" key="3">
    <source>
        <dbReference type="Proteomes" id="UP000192477"/>
    </source>
</evidence>
<dbReference type="Gene3D" id="2.60.120.260">
    <property type="entry name" value="Galactose-binding domain-like"/>
    <property type="match status" value="1"/>
</dbReference>
<dbReference type="AlphaFoldDB" id="A0A1V8YAF8"/>
<reference evidence="2 3" key="1">
    <citation type="journal article" date="2017" name="BMC Microbiol.">
        <title>Comparative genomics of Enterococcus spp. isolated from bovine feces.</title>
        <authorList>
            <person name="Beukers A.G."/>
            <person name="Zaheer R."/>
            <person name="Goji N."/>
            <person name="Amoako K.K."/>
            <person name="Chaves A.V."/>
            <person name="Ward M.P."/>
            <person name="McAllister T.A."/>
        </authorList>
    </citation>
    <scope>NUCLEOTIDE SEQUENCE [LARGE SCALE GENOMIC DNA]</scope>
    <source>
        <strain evidence="2 3">F1129D 143</strain>
    </source>
</reference>
<sequence length="389" mass="43837">MKKNILKKIATTSILCISLGGPVVTFASDQTSLELANLSKQVLEEKLAIKNGEFNDDLNHWIVSNPGTENPTIEEVNGNKYVLAKYGENIHQYLSLMPDTTYTVEYDVAGSENFPAKVEFGTMNHGEGFVSLEKVEHDNEKWTRQTFSFTTLKSENSYIIRFSSTGNGWAKFDNIQVEPESSKTNLLTVGTKSRQAFVSLNLNDKRFNSSERLMVYVDGKYHFETYKGVAYYSFINKKDENIQVSRNIAGKKGQVLQVYTAPRKPGESSEGKQLLESITLEADLPINVFQLENAVKDIHLTGNRLVVDFDRESFYSDNRMIVRKNGKYIAEVYNGKHYYSIIRSTTADNVRITKDMDFKAGDIISVELSNGLPGSASNSLQILKTFEVK</sequence>
<dbReference type="STRING" id="112904.BH747_09905"/>
<gene>
    <name evidence="2" type="ORF">BH747_09905</name>
</gene>
<dbReference type="InterPro" id="IPR008979">
    <property type="entry name" value="Galactose-bd-like_sf"/>
</dbReference>
<feature type="chain" id="PRO_5012958063" description="CBM-cenC domain-containing protein" evidence="1">
    <location>
        <begin position="28"/>
        <end position="389"/>
    </location>
</feature>